<sequence length="112" mass="12866">MILASFFLLRGCAKSDIEELQAAKADFSQQHKDEVQAFMQKAVDQQSEVDKLYEKISQLQSELRKTNTDLDLANKMAKELRTSLAGMNTENEELIKVWRSCAQELSILQQQR</sequence>
<dbReference type="Gene3D" id="1.10.287.2610">
    <property type="match status" value="1"/>
</dbReference>
<gene>
    <name evidence="2" type="ORF">BOW52_08465</name>
</gene>
<protein>
    <submittedName>
        <fullName evidence="2">Uncharacterized protein</fullName>
    </submittedName>
</protein>
<organism evidence="2 3">
    <name type="scientific">Solemya elarraichensis gill symbiont</name>
    <dbReference type="NCBI Taxonomy" id="1918949"/>
    <lineage>
        <taxon>Bacteria</taxon>
        <taxon>Pseudomonadati</taxon>
        <taxon>Pseudomonadota</taxon>
        <taxon>Gammaproteobacteria</taxon>
        <taxon>sulfur-oxidizing symbionts</taxon>
    </lineage>
</organism>
<name>A0A1T2L054_9GAMM</name>
<evidence type="ECO:0000313" key="2">
    <source>
        <dbReference type="EMBL" id="OOZ38483.1"/>
    </source>
</evidence>
<dbReference type="Proteomes" id="UP000190198">
    <property type="component" value="Unassembled WGS sequence"/>
</dbReference>
<accession>A0A1T2L054</accession>
<comment type="caution">
    <text evidence="2">The sequence shown here is derived from an EMBL/GenBank/DDBJ whole genome shotgun (WGS) entry which is preliminary data.</text>
</comment>
<evidence type="ECO:0000256" key="1">
    <source>
        <dbReference type="SAM" id="Coils"/>
    </source>
</evidence>
<dbReference type="EMBL" id="MPRK01000177">
    <property type="protein sequence ID" value="OOZ38483.1"/>
    <property type="molecule type" value="Genomic_DNA"/>
</dbReference>
<feature type="coiled-coil region" evidence="1">
    <location>
        <begin position="42"/>
        <end position="76"/>
    </location>
</feature>
<evidence type="ECO:0000313" key="3">
    <source>
        <dbReference type="Proteomes" id="UP000190198"/>
    </source>
</evidence>
<dbReference type="AlphaFoldDB" id="A0A1T2L054"/>
<proteinExistence type="predicted"/>
<reference evidence="2 3" key="1">
    <citation type="submission" date="2016-11" db="EMBL/GenBank/DDBJ databases">
        <title>Mixed transmission modes and dynamic genome evolution in an obligate animal-bacterial symbiosis.</title>
        <authorList>
            <person name="Russell S.L."/>
            <person name="Corbett-Detig R.B."/>
            <person name="Cavanaugh C.M."/>
        </authorList>
    </citation>
    <scope>NUCLEOTIDE SEQUENCE [LARGE SCALE GENOMIC DNA]</scope>
    <source>
        <strain evidence="2">Sp-SM6</strain>
    </source>
</reference>
<keyword evidence="1" id="KW-0175">Coiled coil</keyword>
<keyword evidence="3" id="KW-1185">Reference proteome</keyword>